<protein>
    <submittedName>
        <fullName evidence="2">Calcium-activated potassium channel subunit alpha-1</fullName>
    </submittedName>
</protein>
<dbReference type="AlphaFoldDB" id="A0A061IQN9"/>
<dbReference type="Proteomes" id="UP000030759">
    <property type="component" value="Unassembled WGS sequence"/>
</dbReference>
<dbReference type="EMBL" id="KE663800">
    <property type="protein sequence ID" value="ERE90814.1"/>
    <property type="molecule type" value="Genomic_DNA"/>
</dbReference>
<sequence>MQNGFCDSLLSWSNIRAAVTCMKKCYLENKEVVLVFALSIGALVIYFIDSSKPENAEKTHNPFSDTLDLDIPRNCEIGCRER</sequence>
<feature type="transmembrane region" description="Helical" evidence="1">
    <location>
        <begin position="32"/>
        <end position="48"/>
    </location>
</feature>
<accession>A0A061IQN9</accession>
<keyword evidence="1" id="KW-0812">Transmembrane</keyword>
<evidence type="ECO:0000313" key="3">
    <source>
        <dbReference type="Proteomes" id="UP000030759"/>
    </source>
</evidence>
<reference evidence="3" key="1">
    <citation type="journal article" date="2013" name="Nat. Biotechnol.">
        <title>Chinese hamster genome sequenced from sorted chromosomes.</title>
        <authorList>
            <person name="Brinkrolf K."/>
            <person name="Rupp O."/>
            <person name="Laux H."/>
            <person name="Kollin F."/>
            <person name="Ernst W."/>
            <person name="Linke B."/>
            <person name="Kofler R."/>
            <person name="Romand S."/>
            <person name="Hesse F."/>
            <person name="Budach W.E."/>
            <person name="Galosy S."/>
            <person name="Muller D."/>
            <person name="Noll T."/>
            <person name="Wienberg J."/>
            <person name="Jostock T."/>
            <person name="Leonard M."/>
            <person name="Grillari J."/>
            <person name="Tauch A."/>
            <person name="Goesmann A."/>
            <person name="Helk B."/>
            <person name="Mott J.E."/>
            <person name="Puhler A."/>
            <person name="Borth N."/>
        </authorList>
    </citation>
    <scope>NUCLEOTIDE SEQUENCE [LARGE SCALE GENOMIC DNA]</scope>
    <source>
        <strain evidence="3">17A/GY</strain>
    </source>
</reference>
<evidence type="ECO:0000313" key="2">
    <source>
        <dbReference type="EMBL" id="ERE90814.1"/>
    </source>
</evidence>
<organism evidence="2 3">
    <name type="scientific">Cricetulus griseus</name>
    <name type="common">Chinese hamster</name>
    <name type="synonym">Cricetulus barabensis griseus</name>
    <dbReference type="NCBI Taxonomy" id="10029"/>
    <lineage>
        <taxon>Eukaryota</taxon>
        <taxon>Metazoa</taxon>
        <taxon>Chordata</taxon>
        <taxon>Craniata</taxon>
        <taxon>Vertebrata</taxon>
        <taxon>Euteleostomi</taxon>
        <taxon>Mammalia</taxon>
        <taxon>Eutheria</taxon>
        <taxon>Euarchontoglires</taxon>
        <taxon>Glires</taxon>
        <taxon>Rodentia</taxon>
        <taxon>Myomorpha</taxon>
        <taxon>Muroidea</taxon>
        <taxon>Cricetidae</taxon>
        <taxon>Cricetinae</taxon>
        <taxon>Cricetulus</taxon>
    </lineage>
</organism>
<name>A0A061IQN9_CRIGR</name>
<dbReference type="GO" id="GO:0034220">
    <property type="term" value="P:monoatomic ion transmembrane transport"/>
    <property type="evidence" value="ECO:0007669"/>
    <property type="project" value="UniProtKB-KW"/>
</dbReference>
<proteinExistence type="predicted"/>
<keyword evidence="2" id="KW-0406">Ion transport</keyword>
<evidence type="ECO:0000256" key="1">
    <source>
        <dbReference type="SAM" id="Phobius"/>
    </source>
</evidence>
<gene>
    <name evidence="2" type="ORF">H671_1g1401</name>
</gene>
<keyword evidence="2" id="KW-0813">Transport</keyword>
<keyword evidence="2" id="KW-0407">Ion channel</keyword>
<keyword evidence="1" id="KW-1133">Transmembrane helix</keyword>
<keyword evidence="1" id="KW-0472">Membrane</keyword>